<dbReference type="AlphaFoldDB" id="A0A0A9GJ30"/>
<name>A0A0A9GJ30_ARUDO</name>
<sequence length="40" mass="4439">MKTGSNIGNDTQITKIISLQDHIHQKTTRLTEAGKRRSGC</sequence>
<reference evidence="1" key="1">
    <citation type="submission" date="2014-09" db="EMBL/GenBank/DDBJ databases">
        <authorList>
            <person name="Magalhaes I.L.F."/>
            <person name="Oliveira U."/>
            <person name="Santos F.R."/>
            <person name="Vidigal T.H.D.A."/>
            <person name="Brescovit A.D."/>
            <person name="Santos A.J."/>
        </authorList>
    </citation>
    <scope>NUCLEOTIDE SEQUENCE</scope>
    <source>
        <tissue evidence="1">Shoot tissue taken approximately 20 cm above the soil surface</tissue>
    </source>
</reference>
<reference evidence="1" key="2">
    <citation type="journal article" date="2015" name="Data Brief">
        <title>Shoot transcriptome of the giant reed, Arundo donax.</title>
        <authorList>
            <person name="Barrero R.A."/>
            <person name="Guerrero F.D."/>
            <person name="Moolhuijzen P."/>
            <person name="Goolsby J.A."/>
            <person name="Tidwell J."/>
            <person name="Bellgard S.E."/>
            <person name="Bellgard M.I."/>
        </authorList>
    </citation>
    <scope>NUCLEOTIDE SEQUENCE</scope>
    <source>
        <tissue evidence="1">Shoot tissue taken approximately 20 cm above the soil surface</tissue>
    </source>
</reference>
<proteinExistence type="predicted"/>
<protein>
    <submittedName>
        <fullName evidence="1">Uncharacterized protein</fullName>
    </submittedName>
</protein>
<evidence type="ECO:0000313" key="1">
    <source>
        <dbReference type="EMBL" id="JAE24502.1"/>
    </source>
</evidence>
<accession>A0A0A9GJ30</accession>
<dbReference type="EMBL" id="GBRH01173394">
    <property type="protein sequence ID" value="JAE24502.1"/>
    <property type="molecule type" value="Transcribed_RNA"/>
</dbReference>
<organism evidence="1">
    <name type="scientific">Arundo donax</name>
    <name type="common">Giant reed</name>
    <name type="synonym">Donax arundinaceus</name>
    <dbReference type="NCBI Taxonomy" id="35708"/>
    <lineage>
        <taxon>Eukaryota</taxon>
        <taxon>Viridiplantae</taxon>
        <taxon>Streptophyta</taxon>
        <taxon>Embryophyta</taxon>
        <taxon>Tracheophyta</taxon>
        <taxon>Spermatophyta</taxon>
        <taxon>Magnoliopsida</taxon>
        <taxon>Liliopsida</taxon>
        <taxon>Poales</taxon>
        <taxon>Poaceae</taxon>
        <taxon>PACMAD clade</taxon>
        <taxon>Arundinoideae</taxon>
        <taxon>Arundineae</taxon>
        <taxon>Arundo</taxon>
    </lineage>
</organism>